<sequence length="121" mass="13500">MIALILCLRAARSVLGWSQTELASRAGISKPALNRLERFESEPRLETVLKIEEALSAAGVVLERQSDGKSSIILQPEVIEEMSERIKAGESVTSRGKVGGVKEERTRFFSREQMDKLNKKQ</sequence>
<dbReference type="InterPro" id="IPR001387">
    <property type="entry name" value="Cro/C1-type_HTH"/>
</dbReference>
<organism evidence="3 4">
    <name type="scientific">Spiribacter curvatus</name>
    <dbReference type="NCBI Taxonomy" id="1335757"/>
    <lineage>
        <taxon>Bacteria</taxon>
        <taxon>Pseudomonadati</taxon>
        <taxon>Pseudomonadota</taxon>
        <taxon>Gammaproteobacteria</taxon>
        <taxon>Chromatiales</taxon>
        <taxon>Ectothiorhodospiraceae</taxon>
        <taxon>Spiribacter</taxon>
    </lineage>
</organism>
<dbReference type="GO" id="GO:0003677">
    <property type="term" value="F:DNA binding"/>
    <property type="evidence" value="ECO:0007669"/>
    <property type="project" value="InterPro"/>
</dbReference>
<dbReference type="EMBL" id="CP005990">
    <property type="protein sequence ID" value="AGY92616.1"/>
    <property type="molecule type" value="Genomic_DNA"/>
</dbReference>
<dbReference type="Gene3D" id="1.10.260.40">
    <property type="entry name" value="lambda repressor-like DNA-binding domains"/>
    <property type="match status" value="1"/>
</dbReference>
<evidence type="ECO:0000259" key="2">
    <source>
        <dbReference type="PROSITE" id="PS50943"/>
    </source>
</evidence>
<dbReference type="HOGENOM" id="CLU_2036582_0_0_6"/>
<gene>
    <name evidence="3" type="ORF">SPICUR_08440</name>
</gene>
<proteinExistence type="predicted"/>
<evidence type="ECO:0000313" key="3">
    <source>
        <dbReference type="EMBL" id="AGY92616.1"/>
    </source>
</evidence>
<dbReference type="PROSITE" id="PS50943">
    <property type="entry name" value="HTH_CROC1"/>
    <property type="match status" value="1"/>
</dbReference>
<dbReference type="eggNOG" id="COG3620">
    <property type="taxonomic scope" value="Bacteria"/>
</dbReference>
<protein>
    <recommendedName>
        <fullName evidence="2">HTH cro/C1-type domain-containing protein</fullName>
    </recommendedName>
</protein>
<dbReference type="CDD" id="cd00093">
    <property type="entry name" value="HTH_XRE"/>
    <property type="match status" value="1"/>
</dbReference>
<dbReference type="InterPro" id="IPR010982">
    <property type="entry name" value="Lambda_DNA-bd_dom_sf"/>
</dbReference>
<keyword evidence="4" id="KW-1185">Reference proteome</keyword>
<feature type="compositionally biased region" description="Basic and acidic residues" evidence="1">
    <location>
        <begin position="100"/>
        <end position="121"/>
    </location>
</feature>
<dbReference type="Proteomes" id="UP000017640">
    <property type="component" value="Chromosome"/>
</dbReference>
<dbReference type="Pfam" id="PF01381">
    <property type="entry name" value="HTH_3"/>
    <property type="match status" value="1"/>
</dbReference>
<evidence type="ECO:0000256" key="1">
    <source>
        <dbReference type="SAM" id="MobiDB-lite"/>
    </source>
</evidence>
<dbReference type="RefSeq" id="WP_023367990.1">
    <property type="nucleotide sequence ID" value="NC_022664.1"/>
</dbReference>
<evidence type="ECO:0000313" key="4">
    <source>
        <dbReference type="Proteomes" id="UP000017640"/>
    </source>
</evidence>
<feature type="region of interest" description="Disordered" evidence="1">
    <location>
        <begin position="86"/>
        <end position="121"/>
    </location>
</feature>
<dbReference type="KEGG" id="spiu:SPICUR_08440"/>
<dbReference type="SMART" id="SM00530">
    <property type="entry name" value="HTH_XRE"/>
    <property type="match status" value="1"/>
</dbReference>
<feature type="domain" description="HTH cro/C1-type" evidence="2">
    <location>
        <begin position="8"/>
        <end position="62"/>
    </location>
</feature>
<reference evidence="3 4" key="1">
    <citation type="journal article" date="2013" name="BMC Genomics">
        <title>Genomes of "Spiribacter", a streamlined, successful halophilic bacterium.</title>
        <authorList>
            <person name="Lopez-Perez M."/>
            <person name="Ghai R."/>
            <person name="Leon M.J."/>
            <person name="Rodriguez-Olmos A."/>
            <person name="Copa-Patino J.L."/>
            <person name="Soliveri J."/>
            <person name="Sanchez-Porro C."/>
            <person name="Ventosa A."/>
            <person name="Rodriguez-Valera F."/>
        </authorList>
    </citation>
    <scope>NUCLEOTIDE SEQUENCE [LARGE SCALE GENOMIC DNA]</scope>
    <source>
        <strain evidence="3 4">UAH-SP71</strain>
    </source>
</reference>
<name>U5T5S6_9GAMM</name>
<accession>U5T5S6</accession>
<dbReference type="SUPFAM" id="SSF47413">
    <property type="entry name" value="lambda repressor-like DNA-binding domains"/>
    <property type="match status" value="1"/>
</dbReference>
<dbReference type="AlphaFoldDB" id="U5T5S6"/>
<dbReference type="OrthoDB" id="9796370at2"/>